<dbReference type="RefSeq" id="WP_211400827.1">
    <property type="nucleotide sequence ID" value="NZ_JAFCLK010000063.1"/>
</dbReference>
<keyword evidence="1" id="KW-0175">Coiled coil</keyword>
<keyword evidence="5" id="KW-1185">Reference proteome</keyword>
<accession>A0ABS5GJF0</accession>
<dbReference type="PROSITE" id="PS51737">
    <property type="entry name" value="RECOMBINASE_DNA_BIND"/>
    <property type="match status" value="1"/>
</dbReference>
<dbReference type="Pfam" id="PF00239">
    <property type="entry name" value="Resolvase"/>
    <property type="match status" value="1"/>
</dbReference>
<dbReference type="EMBL" id="JAFCLK010000063">
    <property type="protein sequence ID" value="MBR1141383.1"/>
    <property type="molecule type" value="Genomic_DNA"/>
</dbReference>
<sequence length="559" mass="62045">MNKHVFHNSVSKQSDAAKRAATYYRVSTGRQYANEASIPSQRKITAGFCDQNGYVMVDEFVEAKTATDDRRPVLQDMIERACAPDHPYDAIVFYAFNRFFRNVAEMELTIRKLRKHGVEVVSVTQPTGDDPSQILVRQIIGAFDEHTSREISKNTTRAMRESAKQGFWNGATPPLGYRIVEAERRGQKIKKKLDIDAVEAETVRLMFKLYLEGDGKTGPLGVKETTKWLNGHGYRTRRGATFGVGPVHKILTNACYSTGQWPYGVRSSRDGRKHDPSSVIHIPVPVLIEQSDFDRVQAKLARSNPKTTPPRVVNGPSLLTGIAVCGSCGSGMTRTGTTNRQGRSYSYYSCAGCQQKGKSVCKGRHIPAATLDEIVLTNIKQRVLAPDRIADLLKSLIERQAAKSESADGRLLALQKELTDCEDRMKRLYRSIEDGIVELDDILRERTAALKAQRDRAKAALDHARAQCGMAAAVNAEKIDAFARLMNAKLDAGDTNTRKGYINSIIDAVEVDDETIRIIGSKDILQAAIAGKQTENGNVRGFVRKWRARNDSNVRPSDS</sequence>
<dbReference type="InterPro" id="IPR011109">
    <property type="entry name" value="DNA_bind_recombinase_dom"/>
</dbReference>
<feature type="domain" description="Resolvase/invertase-type recombinase catalytic" evidence="2">
    <location>
        <begin position="19"/>
        <end position="166"/>
    </location>
</feature>
<dbReference type="InterPro" id="IPR038109">
    <property type="entry name" value="DNA_bind_recomb_sf"/>
</dbReference>
<evidence type="ECO:0000313" key="4">
    <source>
        <dbReference type="EMBL" id="MBR1141383.1"/>
    </source>
</evidence>
<dbReference type="CDD" id="cd00338">
    <property type="entry name" value="Ser_Recombinase"/>
    <property type="match status" value="1"/>
</dbReference>
<dbReference type="InterPro" id="IPR025827">
    <property type="entry name" value="Zn_ribbon_recom_dom"/>
</dbReference>
<dbReference type="InterPro" id="IPR036162">
    <property type="entry name" value="Resolvase-like_N_sf"/>
</dbReference>
<dbReference type="Proteomes" id="UP001314635">
    <property type="component" value="Unassembled WGS sequence"/>
</dbReference>
<evidence type="ECO:0000259" key="2">
    <source>
        <dbReference type="PROSITE" id="PS51736"/>
    </source>
</evidence>
<dbReference type="SMART" id="SM00857">
    <property type="entry name" value="Resolvase"/>
    <property type="match status" value="1"/>
</dbReference>
<dbReference type="Pfam" id="PF07508">
    <property type="entry name" value="Recombinase"/>
    <property type="match status" value="1"/>
</dbReference>
<dbReference type="PROSITE" id="PS51736">
    <property type="entry name" value="RECOMBINASES_3"/>
    <property type="match status" value="1"/>
</dbReference>
<name>A0ABS5GJF0_9BRAD</name>
<comment type="caution">
    <text evidence="4">The sequence shown here is derived from an EMBL/GenBank/DDBJ whole genome shotgun (WGS) entry which is preliminary data.</text>
</comment>
<dbReference type="Gene3D" id="3.40.50.1390">
    <property type="entry name" value="Resolvase, N-terminal catalytic domain"/>
    <property type="match status" value="1"/>
</dbReference>
<organism evidence="4 5">
    <name type="scientific">Bradyrhizobium denitrificans</name>
    <dbReference type="NCBI Taxonomy" id="2734912"/>
    <lineage>
        <taxon>Bacteria</taxon>
        <taxon>Pseudomonadati</taxon>
        <taxon>Pseudomonadota</taxon>
        <taxon>Alphaproteobacteria</taxon>
        <taxon>Hyphomicrobiales</taxon>
        <taxon>Nitrobacteraceae</taxon>
        <taxon>Bradyrhizobium</taxon>
    </lineage>
</organism>
<dbReference type="InterPro" id="IPR006119">
    <property type="entry name" value="Resolv_N"/>
</dbReference>
<dbReference type="PANTHER" id="PTHR30461">
    <property type="entry name" value="DNA-INVERTASE FROM LAMBDOID PROPHAGE"/>
    <property type="match status" value="1"/>
</dbReference>
<dbReference type="InterPro" id="IPR050639">
    <property type="entry name" value="SSR_resolvase"/>
</dbReference>
<feature type="domain" description="Recombinase" evidence="3">
    <location>
        <begin position="174"/>
        <end position="306"/>
    </location>
</feature>
<dbReference type="Pfam" id="PF13408">
    <property type="entry name" value="Zn_ribbon_recom"/>
    <property type="match status" value="1"/>
</dbReference>
<gene>
    <name evidence="4" type="ORF">JQ619_37115</name>
</gene>
<feature type="coiled-coil region" evidence="1">
    <location>
        <begin position="411"/>
        <end position="467"/>
    </location>
</feature>
<evidence type="ECO:0000256" key="1">
    <source>
        <dbReference type="SAM" id="Coils"/>
    </source>
</evidence>
<dbReference type="PANTHER" id="PTHR30461:SF23">
    <property type="entry name" value="DNA RECOMBINASE-RELATED"/>
    <property type="match status" value="1"/>
</dbReference>
<protein>
    <submittedName>
        <fullName evidence="4">Recombinase family protein</fullName>
    </submittedName>
</protein>
<reference evidence="5" key="1">
    <citation type="journal article" date="2021" name="ISME J.">
        <title>Evolutionary origin and ecological implication of a unique nif island in free-living Bradyrhizobium lineages.</title>
        <authorList>
            <person name="Tao J."/>
        </authorList>
    </citation>
    <scope>NUCLEOTIDE SEQUENCE [LARGE SCALE GENOMIC DNA]</scope>
    <source>
        <strain evidence="5">SZCCT0094</strain>
    </source>
</reference>
<proteinExistence type="predicted"/>
<dbReference type="SUPFAM" id="SSF53041">
    <property type="entry name" value="Resolvase-like"/>
    <property type="match status" value="1"/>
</dbReference>
<evidence type="ECO:0000313" key="5">
    <source>
        <dbReference type="Proteomes" id="UP001314635"/>
    </source>
</evidence>
<evidence type="ECO:0000259" key="3">
    <source>
        <dbReference type="PROSITE" id="PS51737"/>
    </source>
</evidence>
<dbReference type="Gene3D" id="3.90.1750.20">
    <property type="entry name" value="Putative Large Serine Recombinase, Chain B, Domain 2"/>
    <property type="match status" value="1"/>
</dbReference>